<evidence type="ECO:0000256" key="1">
    <source>
        <dbReference type="ARBA" id="ARBA00004141"/>
    </source>
</evidence>
<dbReference type="PANTHER" id="PTHR10783:SF46">
    <property type="entry name" value="PROTEIN ERD1 HOMOLOG 2"/>
    <property type="match status" value="1"/>
</dbReference>
<protein>
    <recommendedName>
        <fullName evidence="6">EXS domain-containing protein</fullName>
    </recommendedName>
</protein>
<dbReference type="GO" id="GO:0005737">
    <property type="term" value="C:cytoplasm"/>
    <property type="evidence" value="ECO:0007669"/>
    <property type="project" value="TreeGrafter"/>
</dbReference>
<sequence length="314" mass="36781">MSDANNQLNLFDLYLPLPFRVVLLINFGILLWHINLITCLKSNPSKDSSRLTETIKRVVRGNIDINLRNNDILLTDTLTSYNKVLVDFLVYVSALALGIQSIPKGTNLSKELTKNHLQIYNLDLLFANFPSLLRLKQCLIEYKSSNKHNSTHLFNAIKYSTAFLPTAAMILFKSGFIKGQTLWYFAMFINSTYSFYWDISNDWNFGFFSKFLSNKSNTVYLRNKLIYSRTFYIIAILIDFSLRYIWMLKLLYLNSNSTSSLKVFSVMLFTTEMGNFILEILEIFRRWVWVFIKVETEYVKIVTSEEYIEMQNLD</sequence>
<dbReference type="InterPro" id="IPR004342">
    <property type="entry name" value="EXS_C"/>
</dbReference>
<evidence type="ECO:0000256" key="3">
    <source>
        <dbReference type="ARBA" id="ARBA00022989"/>
    </source>
</evidence>
<name>A0A4T0WW52_9ASCO</name>
<dbReference type="Pfam" id="PF03124">
    <property type="entry name" value="EXS"/>
    <property type="match status" value="1"/>
</dbReference>
<keyword evidence="4 5" id="KW-0472">Membrane</keyword>
<evidence type="ECO:0000259" key="6">
    <source>
        <dbReference type="PROSITE" id="PS51380"/>
    </source>
</evidence>
<dbReference type="STRING" id="52247.A0A4T0WW52"/>
<dbReference type="Proteomes" id="UP000307173">
    <property type="component" value="Unassembled WGS sequence"/>
</dbReference>
<dbReference type="OrthoDB" id="2159384at2759"/>
<proteinExistence type="predicted"/>
<keyword evidence="3 5" id="KW-1133">Transmembrane helix</keyword>
<keyword evidence="2 5" id="KW-0812">Transmembrane</keyword>
<evidence type="ECO:0000313" key="8">
    <source>
        <dbReference type="Proteomes" id="UP000307173"/>
    </source>
</evidence>
<evidence type="ECO:0000256" key="5">
    <source>
        <dbReference type="SAM" id="Phobius"/>
    </source>
</evidence>
<accession>A0A4T0WW52</accession>
<feature type="domain" description="EXS" evidence="6">
    <location>
        <begin position="114"/>
        <end position="314"/>
    </location>
</feature>
<dbReference type="AlphaFoldDB" id="A0A4T0WW52"/>
<feature type="transmembrane region" description="Helical" evidence="5">
    <location>
        <begin position="20"/>
        <end position="40"/>
    </location>
</feature>
<comment type="subcellular location">
    <subcellularLocation>
        <location evidence="1">Membrane</location>
        <topology evidence="1">Multi-pass membrane protein</topology>
    </subcellularLocation>
</comment>
<keyword evidence="8" id="KW-1185">Reference proteome</keyword>
<dbReference type="EMBL" id="SELW01000657">
    <property type="protein sequence ID" value="TID14909.1"/>
    <property type="molecule type" value="Genomic_DNA"/>
</dbReference>
<evidence type="ECO:0000313" key="7">
    <source>
        <dbReference type="EMBL" id="TID14909.1"/>
    </source>
</evidence>
<evidence type="ECO:0000256" key="2">
    <source>
        <dbReference type="ARBA" id="ARBA00022692"/>
    </source>
</evidence>
<evidence type="ECO:0000256" key="4">
    <source>
        <dbReference type="ARBA" id="ARBA00023136"/>
    </source>
</evidence>
<comment type="caution">
    <text evidence="7">The sequence shown here is derived from an EMBL/GenBank/DDBJ whole genome shotgun (WGS) entry which is preliminary data.</text>
</comment>
<feature type="transmembrane region" description="Helical" evidence="5">
    <location>
        <begin position="231"/>
        <end position="252"/>
    </location>
</feature>
<reference evidence="7 8" key="1">
    <citation type="journal article" date="2019" name="Front. Genet.">
        <title>Whole-Genome Sequencing of the Opportunistic Yeast Pathogen Candida inconspicua Uncovers Its Hybrid Origin.</title>
        <authorList>
            <person name="Mixao V."/>
            <person name="Hansen A.P."/>
            <person name="Saus E."/>
            <person name="Boekhout T."/>
            <person name="Lass-Florl C."/>
            <person name="Gabaldon T."/>
        </authorList>
    </citation>
    <scope>NUCLEOTIDE SEQUENCE [LARGE SCALE GENOMIC DNA]</scope>
    <source>
        <strain evidence="7 8">CBS 180</strain>
    </source>
</reference>
<organism evidence="7 8">
    <name type="scientific">Pichia inconspicua</name>
    <dbReference type="NCBI Taxonomy" id="52247"/>
    <lineage>
        <taxon>Eukaryota</taxon>
        <taxon>Fungi</taxon>
        <taxon>Dikarya</taxon>
        <taxon>Ascomycota</taxon>
        <taxon>Saccharomycotina</taxon>
        <taxon>Pichiomycetes</taxon>
        <taxon>Pichiales</taxon>
        <taxon>Pichiaceae</taxon>
        <taxon>Pichia</taxon>
    </lineage>
</organism>
<gene>
    <name evidence="7" type="ORF">CANINC_004580</name>
</gene>
<feature type="transmembrane region" description="Helical" evidence="5">
    <location>
        <begin position="264"/>
        <end position="284"/>
    </location>
</feature>
<dbReference type="PROSITE" id="PS51380">
    <property type="entry name" value="EXS"/>
    <property type="match status" value="1"/>
</dbReference>
<dbReference type="GO" id="GO:0016020">
    <property type="term" value="C:membrane"/>
    <property type="evidence" value="ECO:0007669"/>
    <property type="project" value="UniProtKB-SubCell"/>
</dbReference>
<dbReference type="PANTHER" id="PTHR10783">
    <property type="entry name" value="XENOTROPIC AND POLYTROPIC RETROVIRUS RECEPTOR 1-RELATED"/>
    <property type="match status" value="1"/>
</dbReference>